<dbReference type="Pfam" id="PF10947">
    <property type="entry name" value="DUF2628"/>
    <property type="match status" value="1"/>
</dbReference>
<dbReference type="RefSeq" id="WP_201658664.1">
    <property type="nucleotide sequence ID" value="NZ_CP068047.1"/>
</dbReference>
<evidence type="ECO:0000313" key="2">
    <source>
        <dbReference type="EMBL" id="QQR36582.1"/>
    </source>
</evidence>
<dbReference type="EMBL" id="CP068047">
    <property type="protein sequence ID" value="QQR36582.1"/>
    <property type="molecule type" value="Genomic_DNA"/>
</dbReference>
<accession>A0ABX7C1B1</accession>
<protein>
    <submittedName>
        <fullName evidence="2">DUF2628 domain-containing protein</fullName>
    </submittedName>
</protein>
<keyword evidence="3" id="KW-1185">Reference proteome</keyword>
<name>A0ABX7C1B1_9HYPH</name>
<feature type="transmembrane region" description="Helical" evidence="1">
    <location>
        <begin position="68"/>
        <end position="85"/>
    </location>
</feature>
<evidence type="ECO:0000256" key="1">
    <source>
        <dbReference type="SAM" id="Phobius"/>
    </source>
</evidence>
<organism evidence="2 3">
    <name type="scientific">Devosia oryziradicis</name>
    <dbReference type="NCBI Taxonomy" id="2801335"/>
    <lineage>
        <taxon>Bacteria</taxon>
        <taxon>Pseudomonadati</taxon>
        <taxon>Pseudomonadota</taxon>
        <taxon>Alphaproteobacteria</taxon>
        <taxon>Hyphomicrobiales</taxon>
        <taxon>Devosiaceae</taxon>
        <taxon>Devosia</taxon>
    </lineage>
</organism>
<sequence>MTLYAIFDPRPGRPDLPAVVPETFSWLAAILPPVFLAAHGLWLELVAFILGAVALAALAAIIGGDAAFLLYLLGAAWLGFAAPGLRRHALLRRGWRQRGERVALNAELAQLEALR</sequence>
<keyword evidence="1" id="KW-0812">Transmembrane</keyword>
<dbReference type="InterPro" id="IPR024399">
    <property type="entry name" value="DUF2628"/>
</dbReference>
<evidence type="ECO:0000313" key="3">
    <source>
        <dbReference type="Proteomes" id="UP000595460"/>
    </source>
</evidence>
<feature type="transmembrane region" description="Helical" evidence="1">
    <location>
        <begin position="45"/>
        <end position="62"/>
    </location>
</feature>
<keyword evidence="1" id="KW-1133">Transmembrane helix</keyword>
<proteinExistence type="predicted"/>
<dbReference type="Proteomes" id="UP000595460">
    <property type="component" value="Chromosome"/>
</dbReference>
<reference evidence="2 3" key="1">
    <citation type="submission" date="2021-01" db="EMBL/GenBank/DDBJ databases">
        <title>Genome seq and assembly of Devosia sp. G19.</title>
        <authorList>
            <person name="Chhetri G."/>
        </authorList>
    </citation>
    <scope>NUCLEOTIDE SEQUENCE [LARGE SCALE GENOMIC DNA]</scope>
    <source>
        <strain evidence="2 3">G19</strain>
    </source>
</reference>
<gene>
    <name evidence="2" type="ORF">JI749_02810</name>
</gene>
<keyword evidence="1" id="KW-0472">Membrane</keyword>